<keyword evidence="2" id="KW-1185">Reference proteome</keyword>
<evidence type="ECO:0000313" key="1">
    <source>
        <dbReference type="EMBL" id="TDQ36884.1"/>
    </source>
</evidence>
<dbReference type="InterPro" id="IPR007435">
    <property type="entry name" value="DUF484"/>
</dbReference>
<dbReference type="InterPro" id="IPR029016">
    <property type="entry name" value="GAF-like_dom_sf"/>
</dbReference>
<sequence length="232" mass="25717">MTEEIRILDDDVVAEYLRRHPEFFLQQDDLLADLRIPHARGSSISLVERQLTVLRGRSLDMHQRLNRLVEVARDNDRLFELTRQLTLELLDAGSLEALVATLEDGLRERFQVPAVSLLIFTDYQLDVARGVSLAQARQQVPAMLNDQVVSGALREHELAFLFGEEVAAGVRSAAVATFGQPLALGMLALGSPDAQKYSHTVGTLFLGFIAQVLARVLPPLLQEHCRSSVDGP</sequence>
<dbReference type="EMBL" id="SNYK01000010">
    <property type="protein sequence ID" value="TDQ36884.1"/>
    <property type="molecule type" value="Genomic_DNA"/>
</dbReference>
<protein>
    <recommendedName>
        <fullName evidence="3">DUF484 family protein</fullName>
    </recommendedName>
</protein>
<proteinExistence type="predicted"/>
<dbReference type="RefSeq" id="WP_101497565.1">
    <property type="nucleotide sequence ID" value="NZ_LNJZ01000009.1"/>
</dbReference>
<dbReference type="Proteomes" id="UP000294575">
    <property type="component" value="Unassembled WGS sequence"/>
</dbReference>
<dbReference type="OrthoDB" id="8525200at2"/>
<evidence type="ECO:0000313" key="2">
    <source>
        <dbReference type="Proteomes" id="UP000294575"/>
    </source>
</evidence>
<dbReference type="PANTHER" id="PTHR38765:SF1">
    <property type="entry name" value="DUF484 DOMAIN-CONTAINING PROTEIN"/>
    <property type="match status" value="1"/>
</dbReference>
<gene>
    <name evidence="1" type="ORF">DFQ45_11099</name>
</gene>
<dbReference type="Pfam" id="PF04340">
    <property type="entry name" value="DUF484"/>
    <property type="match status" value="1"/>
</dbReference>
<dbReference type="PANTHER" id="PTHR38765">
    <property type="entry name" value="DUF484 DOMAIN-CONTAINING PROTEIN"/>
    <property type="match status" value="1"/>
</dbReference>
<accession>A0A4R6U1E6</accession>
<evidence type="ECO:0008006" key="3">
    <source>
        <dbReference type="Google" id="ProtNLM"/>
    </source>
</evidence>
<organism evidence="1 2">
    <name type="scientific">Thiopseudomonas denitrificans</name>
    <dbReference type="NCBI Taxonomy" id="1501432"/>
    <lineage>
        <taxon>Bacteria</taxon>
        <taxon>Pseudomonadati</taxon>
        <taxon>Pseudomonadota</taxon>
        <taxon>Gammaproteobacteria</taxon>
        <taxon>Pseudomonadales</taxon>
        <taxon>Pseudomonadaceae</taxon>
        <taxon>Thiopseudomonas</taxon>
    </lineage>
</organism>
<comment type="caution">
    <text evidence="1">The sequence shown here is derived from an EMBL/GenBank/DDBJ whole genome shotgun (WGS) entry which is preliminary data.</text>
</comment>
<reference evidence="1 2" key="1">
    <citation type="submission" date="2019-03" db="EMBL/GenBank/DDBJ databases">
        <title>Genomic Encyclopedia of Type Strains, Phase IV (KMG-IV): sequencing the most valuable type-strain genomes for metagenomic binning, comparative biology and taxonomic classification.</title>
        <authorList>
            <person name="Goeker M."/>
        </authorList>
    </citation>
    <scope>NUCLEOTIDE SEQUENCE [LARGE SCALE GENOMIC DNA]</scope>
    <source>
        <strain evidence="1 2">DSM 28679</strain>
    </source>
</reference>
<name>A0A4R6U1E6_9GAMM</name>
<dbReference type="AlphaFoldDB" id="A0A4R6U1E6"/>
<dbReference type="Gene3D" id="3.30.450.40">
    <property type="match status" value="1"/>
</dbReference>